<dbReference type="InterPro" id="IPR035445">
    <property type="entry name" value="GYF-like_dom_sf"/>
</dbReference>
<name>A0AAD5V7Y3_9APHY</name>
<dbReference type="EMBL" id="JANAWD010000066">
    <property type="protein sequence ID" value="KAJ3488458.1"/>
    <property type="molecule type" value="Genomic_DNA"/>
</dbReference>
<feature type="region of interest" description="Disordered" evidence="1">
    <location>
        <begin position="452"/>
        <end position="614"/>
    </location>
</feature>
<accession>A0AAD5V7Y3</accession>
<feature type="compositionally biased region" description="Basic and acidic residues" evidence="1">
    <location>
        <begin position="452"/>
        <end position="467"/>
    </location>
</feature>
<feature type="domain" description="GYF" evidence="2">
    <location>
        <begin position="1113"/>
        <end position="1169"/>
    </location>
</feature>
<feature type="region of interest" description="Disordered" evidence="1">
    <location>
        <begin position="1"/>
        <end position="144"/>
    </location>
</feature>
<feature type="compositionally biased region" description="Pro residues" evidence="1">
    <location>
        <begin position="403"/>
        <end position="414"/>
    </location>
</feature>
<feature type="compositionally biased region" description="Basic and acidic residues" evidence="1">
    <location>
        <begin position="338"/>
        <end position="350"/>
    </location>
</feature>
<dbReference type="SUPFAM" id="SSF55277">
    <property type="entry name" value="GYF domain"/>
    <property type="match status" value="1"/>
</dbReference>
<feature type="compositionally biased region" description="Polar residues" evidence="1">
    <location>
        <begin position="566"/>
        <end position="587"/>
    </location>
</feature>
<keyword evidence="4" id="KW-1185">Reference proteome</keyword>
<protein>
    <recommendedName>
        <fullName evidence="2">GYF domain-containing protein</fullName>
    </recommendedName>
</protein>
<feature type="compositionally biased region" description="Basic and acidic residues" evidence="1">
    <location>
        <begin position="814"/>
        <end position="832"/>
    </location>
</feature>
<reference evidence="3" key="1">
    <citation type="submission" date="2022-07" db="EMBL/GenBank/DDBJ databases">
        <title>Genome Sequence of Physisporinus lineatus.</title>
        <authorList>
            <person name="Buettner E."/>
        </authorList>
    </citation>
    <scope>NUCLEOTIDE SEQUENCE</scope>
    <source>
        <strain evidence="3">VT162</strain>
    </source>
</reference>
<dbReference type="Pfam" id="PF02213">
    <property type="entry name" value="GYF"/>
    <property type="match status" value="1"/>
</dbReference>
<evidence type="ECO:0000313" key="3">
    <source>
        <dbReference type="EMBL" id="KAJ3488458.1"/>
    </source>
</evidence>
<organism evidence="3 4">
    <name type="scientific">Meripilus lineatus</name>
    <dbReference type="NCBI Taxonomy" id="2056292"/>
    <lineage>
        <taxon>Eukaryota</taxon>
        <taxon>Fungi</taxon>
        <taxon>Dikarya</taxon>
        <taxon>Basidiomycota</taxon>
        <taxon>Agaricomycotina</taxon>
        <taxon>Agaricomycetes</taxon>
        <taxon>Polyporales</taxon>
        <taxon>Meripilaceae</taxon>
        <taxon>Meripilus</taxon>
    </lineage>
</organism>
<feature type="compositionally biased region" description="Low complexity" evidence="1">
    <location>
        <begin position="72"/>
        <end position="81"/>
    </location>
</feature>
<feature type="compositionally biased region" description="Low complexity" evidence="1">
    <location>
        <begin position="114"/>
        <end position="138"/>
    </location>
</feature>
<feature type="region of interest" description="Disordered" evidence="1">
    <location>
        <begin position="693"/>
        <end position="847"/>
    </location>
</feature>
<sequence>MSLSNGTSSETLHPSPSTPPSTAQEDQWSDAHETLETDDERDMVDDLPQRQDDLTIRPQKVTSPSKSFEIRPSSPVVQPESVPHEHVPPEPDATSIRSVPVVQVTEPTSPTPPLSARSTSSTYPSASTSSLTPSGTPRNRNRAVMEGRASNRISGFFSSLIHRRENPPTPTRDQTAPAEPSPLRRSTSRPSSPLPSRPATPPPPLPRPTLDDLGLNLASLTAHLSPAHFSSPPSSGAFLSPNYLLLCHAQGLDVVPLTSPPVTQPYTLIRRVPFKSVVVMEHRGVLVAIAGRRDGVRVYALEEVRRAIEWRMDVEIRRERERARREEVKRALAADLESRRKGNADKDIKPKLFQSVPPASAAKDKSARRTSVSVITPAPSPGIPRTPTIKRSKAPTRNAQPTPVTPSGPPPAYSPPMRMRENSTVAINPMSTRARTTSVNDVLAGTINRRVVTDGVDHDEQQDDSKADWASSDEEAIDPVAAPSGSQALDERTSAVAASASPTMPNASGSLEVPMPTLPRMATTSSIQRRNRPANLELNITRTGPAANGIVTEPPSPTPTLLSLRQALQTSPGSSSAAPTRRTLQTPGGQGQSDADEEDDDIPVPSSPTTPTRERISLAEALFESRRADVPPAGTRQPQEAILLSTVGSGDEGGAASPRTSESASTFTRRSTGDQTSRRRRRWSVLDGIFTPSSSVLSQSSVPSVNEAEASSSMLVREEVAEVHTDNETRSRTRTTSQVSRAHSARIQSSPSAATVRPATSVPSSILNSGGGGGDTSDASGVLVPPPLPPLPASSPPSRPRFIPRIITNAFSSRRSEDRPSTPKATDSDSKKQAQTPMSAQAPAPKLEYVKLPGTKGSVMVKSVETAKKSFLAILCGENGEKVELFAGTYRTALGLSRTFILPDSPRSLELQLQGDDLVEVFLVFSQNVFGLEPATVRVREVRIGRAERRAARRRARENRTDQAVTDAADAENQEEDTAVNVTIGVAVTPAPPNTEEGALLPASSSAPSPGIPTQASESTPINSEATNATDELLTLATAQMSSYTTFQQLSFAPKFPLATISDDYVIPPTYPSFLEYRGEYEPEVNGSPNVDLAQVQFQFNPPGLPVPTPAPPSKWFYRDPKGQIHGPWKASLMQAWYQDGLLPPELPVRREEDDDYILLKDLRTQCVDPTRPFRSTPPPPETPPPVATPQPVALVHDPTKPLLKPISLLSQPKHFGPPALFFSSRGGHSTTIVDARGRSVLKGRFLWSTDDSDDDPGLPRLGDVKRLEAFDVQDRAVLVAMRQGGLEVVDFGDALFKPADNSRTLFPHFNPPTSAINRRGPFVWKIGTPISPSLCSSSLPSLPTKFPAHRLHGKKQSTGPTKSPGRPDFSLGGDADSEHPQDEVLFLGRKDDEIYLCERRTGSFRILRLSPRIV</sequence>
<feature type="compositionally biased region" description="Polar residues" evidence="1">
    <location>
        <begin position="658"/>
        <end position="675"/>
    </location>
</feature>
<dbReference type="InterPro" id="IPR003169">
    <property type="entry name" value="GYF"/>
</dbReference>
<feature type="compositionally biased region" description="Pro residues" evidence="1">
    <location>
        <begin position="1176"/>
        <end position="1189"/>
    </location>
</feature>
<feature type="region of interest" description="Disordered" evidence="1">
    <location>
        <begin position="1346"/>
        <end position="1381"/>
    </location>
</feature>
<feature type="compositionally biased region" description="Polar residues" evidence="1">
    <location>
        <begin position="500"/>
        <end position="509"/>
    </location>
</feature>
<dbReference type="Proteomes" id="UP001212997">
    <property type="component" value="Unassembled WGS sequence"/>
</dbReference>
<feature type="compositionally biased region" description="Low complexity" evidence="1">
    <location>
        <begin position="693"/>
        <end position="705"/>
    </location>
</feature>
<dbReference type="PROSITE" id="PS50829">
    <property type="entry name" value="GYF"/>
    <property type="match status" value="1"/>
</dbReference>
<feature type="compositionally biased region" description="Polar residues" evidence="1">
    <location>
        <begin position="1012"/>
        <end position="1023"/>
    </location>
</feature>
<dbReference type="Gene3D" id="3.30.1490.40">
    <property type="match status" value="1"/>
</dbReference>
<feature type="compositionally biased region" description="Acidic residues" evidence="1">
    <location>
        <begin position="36"/>
        <end position="45"/>
    </location>
</feature>
<feature type="compositionally biased region" description="Basic and acidic residues" evidence="1">
    <location>
        <begin position="716"/>
        <end position="731"/>
    </location>
</feature>
<proteinExistence type="predicted"/>
<feature type="compositionally biased region" description="Low complexity" evidence="1">
    <location>
        <begin position="181"/>
        <end position="191"/>
    </location>
</feature>
<feature type="region of interest" description="Disordered" evidence="1">
    <location>
        <begin position="949"/>
        <end position="976"/>
    </location>
</feature>
<feature type="region of interest" description="Disordered" evidence="1">
    <location>
        <begin position="338"/>
        <end position="418"/>
    </location>
</feature>
<feature type="compositionally biased region" description="Pro residues" evidence="1">
    <location>
        <begin position="192"/>
        <end position="207"/>
    </location>
</feature>
<evidence type="ECO:0000313" key="4">
    <source>
        <dbReference type="Proteomes" id="UP001212997"/>
    </source>
</evidence>
<dbReference type="SMART" id="SM00444">
    <property type="entry name" value="GYF"/>
    <property type="match status" value="1"/>
</dbReference>
<evidence type="ECO:0000259" key="2">
    <source>
        <dbReference type="PROSITE" id="PS50829"/>
    </source>
</evidence>
<feature type="region of interest" description="Disordered" evidence="1">
    <location>
        <begin position="988"/>
        <end position="1023"/>
    </location>
</feature>
<feature type="region of interest" description="Disordered" evidence="1">
    <location>
        <begin position="157"/>
        <end position="212"/>
    </location>
</feature>
<feature type="compositionally biased region" description="Pro residues" evidence="1">
    <location>
        <begin position="784"/>
        <end position="799"/>
    </location>
</feature>
<feature type="region of interest" description="Disordered" evidence="1">
    <location>
        <begin position="647"/>
        <end position="680"/>
    </location>
</feature>
<evidence type="ECO:0000256" key="1">
    <source>
        <dbReference type="SAM" id="MobiDB-lite"/>
    </source>
</evidence>
<feature type="region of interest" description="Disordered" evidence="1">
    <location>
        <begin position="1169"/>
        <end position="1191"/>
    </location>
</feature>
<feature type="compositionally biased region" description="Low complexity" evidence="1">
    <location>
        <begin position="999"/>
        <end position="1009"/>
    </location>
</feature>
<comment type="caution">
    <text evidence="3">The sequence shown here is derived from an EMBL/GenBank/DDBJ whole genome shotgun (WGS) entry which is preliminary data.</text>
</comment>
<gene>
    <name evidence="3" type="ORF">NLI96_g2820</name>
</gene>